<keyword evidence="4 8" id="KW-0812">Transmembrane</keyword>
<keyword evidence="3 8" id="KW-0349">Heme</keyword>
<dbReference type="STRING" id="716816.BST96_01030"/>
<dbReference type="RefSeq" id="WP_085756903.1">
    <property type="nucleotide sequence ID" value="NZ_CP019343.1"/>
</dbReference>
<dbReference type="GO" id="GO:0005886">
    <property type="term" value="C:plasma membrane"/>
    <property type="evidence" value="ECO:0007669"/>
    <property type="project" value="UniProtKB-SubCell"/>
</dbReference>
<organism evidence="10 11">
    <name type="scientific">Oceanicoccus sagamiensis</name>
    <dbReference type="NCBI Taxonomy" id="716816"/>
    <lineage>
        <taxon>Bacteria</taxon>
        <taxon>Pseudomonadati</taxon>
        <taxon>Pseudomonadota</taxon>
        <taxon>Gammaproteobacteria</taxon>
        <taxon>Cellvibrionales</taxon>
        <taxon>Spongiibacteraceae</taxon>
        <taxon>Oceanicoccus</taxon>
    </lineage>
</organism>
<feature type="transmembrane region" description="Helical" evidence="8">
    <location>
        <begin position="7"/>
        <end position="24"/>
    </location>
</feature>
<dbReference type="PANTHER" id="PTHR36964">
    <property type="entry name" value="PROTEIN-METHIONINE-SULFOXIDE REDUCTASE HEME-BINDING SUBUNIT MSRQ"/>
    <property type="match status" value="1"/>
</dbReference>
<keyword evidence="6 8" id="KW-0408">Iron</keyword>
<proteinExistence type="inferred from homology"/>
<evidence type="ECO:0000256" key="3">
    <source>
        <dbReference type="ARBA" id="ARBA00022617"/>
    </source>
</evidence>
<keyword evidence="5 8" id="KW-1133">Transmembrane helix</keyword>
<evidence type="ECO:0000256" key="7">
    <source>
        <dbReference type="ARBA" id="ARBA00023136"/>
    </source>
</evidence>
<dbReference type="GO" id="GO:0020037">
    <property type="term" value="F:heme binding"/>
    <property type="evidence" value="ECO:0007669"/>
    <property type="project" value="UniProtKB-UniRule"/>
</dbReference>
<dbReference type="GO" id="GO:0016679">
    <property type="term" value="F:oxidoreductase activity, acting on diphenols and related substances as donors"/>
    <property type="evidence" value="ECO:0007669"/>
    <property type="project" value="TreeGrafter"/>
</dbReference>
<evidence type="ECO:0000313" key="11">
    <source>
        <dbReference type="Proteomes" id="UP000193450"/>
    </source>
</evidence>
<evidence type="ECO:0000256" key="8">
    <source>
        <dbReference type="HAMAP-Rule" id="MF_01207"/>
    </source>
</evidence>
<evidence type="ECO:0000256" key="5">
    <source>
        <dbReference type="ARBA" id="ARBA00022989"/>
    </source>
</evidence>
<keyword evidence="8" id="KW-0285">Flavoprotein</keyword>
<feature type="transmembrane region" description="Helical" evidence="8">
    <location>
        <begin position="73"/>
        <end position="97"/>
    </location>
</feature>
<evidence type="ECO:0000313" key="10">
    <source>
        <dbReference type="EMBL" id="ARN72811.1"/>
    </source>
</evidence>
<evidence type="ECO:0000256" key="2">
    <source>
        <dbReference type="ARBA" id="ARBA00022448"/>
    </source>
</evidence>
<evidence type="ECO:0000259" key="9">
    <source>
        <dbReference type="Pfam" id="PF01794"/>
    </source>
</evidence>
<sequence>MALKKTIVFIFCLIPAVALIYFAVSGQLGPDAGKELVLETGEWGLRFLLLTLAITPIRTLTKSPAILRYRRMIGLYTWFYASLHLFAVLTYLLGWSWPIFVEEFAERPYMALGIIAWVLMVPLGITSNNWAQRKLKRSWKTLHQLTYLIGVLACAHFIWLVRSDFGEALLYSAILAALLAFRVVIKFQRTAALKPS</sequence>
<evidence type="ECO:0000256" key="6">
    <source>
        <dbReference type="ARBA" id="ARBA00023004"/>
    </source>
</evidence>
<evidence type="ECO:0000256" key="4">
    <source>
        <dbReference type="ARBA" id="ARBA00022692"/>
    </source>
</evidence>
<keyword evidence="8" id="KW-0288">FMN</keyword>
<comment type="cofactor">
    <cofactor evidence="8">
        <name>heme b</name>
        <dbReference type="ChEBI" id="CHEBI:60344"/>
    </cofactor>
    <text evidence="8">Binds 1 heme b (iron(II)-protoporphyrin IX) group per subunit.</text>
</comment>
<comment type="subcellular location">
    <subcellularLocation>
        <location evidence="8">Cell membrane</location>
        <topology evidence="8">Multi-pass membrane protein</topology>
    </subcellularLocation>
    <subcellularLocation>
        <location evidence="1">Membrane</location>
        <topology evidence="1">Multi-pass membrane protein</topology>
    </subcellularLocation>
</comment>
<dbReference type="HAMAP" id="MF_01207">
    <property type="entry name" value="MsrQ"/>
    <property type="match status" value="1"/>
</dbReference>
<evidence type="ECO:0000256" key="1">
    <source>
        <dbReference type="ARBA" id="ARBA00004141"/>
    </source>
</evidence>
<comment type="subunit">
    <text evidence="8">Heterodimer of a catalytic subunit (MsrP) and a heme-binding subunit (MsrQ).</text>
</comment>
<dbReference type="InterPro" id="IPR013130">
    <property type="entry name" value="Fe3_Rdtase_TM_dom"/>
</dbReference>
<keyword evidence="2 8" id="KW-0813">Transport</keyword>
<dbReference type="AlphaFoldDB" id="A0A1X9N6C2"/>
<keyword evidence="8" id="KW-0249">Electron transport</keyword>
<reference evidence="10 11" key="1">
    <citation type="submission" date="2016-11" db="EMBL/GenBank/DDBJ databases">
        <title>Trade-off between light-utilization and light-protection in marine flavobacteria.</title>
        <authorList>
            <person name="Kumagai Y."/>
        </authorList>
    </citation>
    <scope>NUCLEOTIDE SEQUENCE [LARGE SCALE GENOMIC DNA]</scope>
    <source>
        <strain evidence="10 11">NBRC 107125</strain>
    </source>
</reference>
<dbReference type="GO" id="GO:0010181">
    <property type="term" value="F:FMN binding"/>
    <property type="evidence" value="ECO:0007669"/>
    <property type="project" value="UniProtKB-UniRule"/>
</dbReference>
<dbReference type="EMBL" id="CP019343">
    <property type="protein sequence ID" value="ARN72811.1"/>
    <property type="molecule type" value="Genomic_DNA"/>
</dbReference>
<feature type="transmembrane region" description="Helical" evidence="8">
    <location>
        <begin position="168"/>
        <end position="185"/>
    </location>
</feature>
<protein>
    <recommendedName>
        <fullName evidence="8">Protein-methionine-sulfoxide reductase heme-binding subunit MsrQ</fullName>
    </recommendedName>
    <alternativeName>
        <fullName evidence="8">Flavocytochrome MsrQ</fullName>
    </alternativeName>
</protein>
<dbReference type="Proteomes" id="UP000193450">
    <property type="component" value="Chromosome"/>
</dbReference>
<feature type="domain" description="Ferric oxidoreductase" evidence="9">
    <location>
        <begin position="40"/>
        <end position="154"/>
    </location>
</feature>
<feature type="transmembrane region" description="Helical" evidence="8">
    <location>
        <begin position="145"/>
        <end position="162"/>
    </location>
</feature>
<dbReference type="InterPro" id="IPR022837">
    <property type="entry name" value="MsrQ-like"/>
</dbReference>
<dbReference type="OrthoDB" id="9788328at2"/>
<accession>A0A1X9N6C2</accession>
<dbReference type="KEGG" id="osg:BST96_01030"/>
<comment type="function">
    <text evidence="8">Part of the MsrPQ system that repairs oxidized periplasmic proteins containing methionine sulfoxide residues (Met-O), using respiratory chain electrons. Thus protects these proteins from oxidative-stress damage caused by reactive species of oxygen and chlorine generated by the host defense mechanisms. MsrPQ is essential for the maintenance of envelope integrity under bleach stress, rescuing a wide series of structurally unrelated periplasmic proteins from methionine oxidation. MsrQ provides electrons for reduction to the reductase catalytic subunit MsrP, using the quinone pool of the respiratory chain.</text>
</comment>
<dbReference type="GO" id="GO:0009055">
    <property type="term" value="F:electron transfer activity"/>
    <property type="evidence" value="ECO:0007669"/>
    <property type="project" value="UniProtKB-UniRule"/>
</dbReference>
<feature type="transmembrane region" description="Helical" evidence="8">
    <location>
        <begin position="109"/>
        <end position="125"/>
    </location>
</feature>
<feature type="transmembrane region" description="Helical" evidence="8">
    <location>
        <begin position="44"/>
        <end position="61"/>
    </location>
</feature>
<comment type="cofactor">
    <cofactor evidence="8">
        <name>FMN</name>
        <dbReference type="ChEBI" id="CHEBI:58210"/>
    </cofactor>
    <text evidence="8">Binds 1 FMN per subunit.</text>
</comment>
<keyword evidence="8" id="KW-0479">Metal-binding</keyword>
<dbReference type="GO" id="GO:0030091">
    <property type="term" value="P:protein repair"/>
    <property type="evidence" value="ECO:0007669"/>
    <property type="project" value="UniProtKB-UniRule"/>
</dbReference>
<dbReference type="PANTHER" id="PTHR36964:SF1">
    <property type="entry name" value="PROTEIN-METHIONINE-SULFOXIDE REDUCTASE HEME-BINDING SUBUNIT MSRQ"/>
    <property type="match status" value="1"/>
</dbReference>
<dbReference type="GO" id="GO:0046872">
    <property type="term" value="F:metal ion binding"/>
    <property type="evidence" value="ECO:0007669"/>
    <property type="project" value="UniProtKB-KW"/>
</dbReference>
<name>A0A1X9N6C2_9GAMM</name>
<keyword evidence="8" id="KW-1003">Cell membrane</keyword>
<keyword evidence="11" id="KW-1185">Reference proteome</keyword>
<dbReference type="Pfam" id="PF01794">
    <property type="entry name" value="Ferric_reduct"/>
    <property type="match status" value="1"/>
</dbReference>
<keyword evidence="7 8" id="KW-0472">Membrane</keyword>
<comment type="similarity">
    <text evidence="8">Belongs to the MsrQ family.</text>
</comment>
<gene>
    <name evidence="8" type="primary">msrQ</name>
    <name evidence="10" type="ORF">BST96_01030</name>
</gene>